<protein>
    <submittedName>
        <fullName evidence="2">Uncharacterized protein</fullName>
    </submittedName>
</protein>
<reference evidence="2 3" key="1">
    <citation type="journal article" date="2024" name="Insects">
        <title>An Improved Chromosome-Level Genome Assembly of the Firefly Pyrocoelia pectoralis.</title>
        <authorList>
            <person name="Fu X."/>
            <person name="Meyer-Rochow V.B."/>
            <person name="Ballantyne L."/>
            <person name="Zhu X."/>
        </authorList>
    </citation>
    <scope>NUCLEOTIDE SEQUENCE [LARGE SCALE GENOMIC DNA]</scope>
    <source>
        <strain evidence="2">XCY_ONT2</strain>
    </source>
</reference>
<dbReference type="Proteomes" id="UP001329430">
    <property type="component" value="Chromosome 1"/>
</dbReference>
<gene>
    <name evidence="2" type="ORF">RI129_000495</name>
</gene>
<sequence>MDSESEDENSKEANLESDTNHKSIPDEETWFCDTSWRNINTLPHSCIPLFPKHLKKDYNTRINCELPYPIFDPLIAIDCDNYWLPFNSKLKKDTRLDYYRKLYSQSKTKPLIKDLKKNVITIPNYLKNLALGSLDTSIDEVWYYSGGILDCIEYNKSLYVANVVKPYSVHFREVSNDRTFLLFQVDKSSPIYSVKCNKHFRTPLIGIRQSRKVSIFPLFKEKENVTSMMCFEIRDCIFDMEFNYSSDQLSYVTSKHSASLIDLNTGEKISRHRFFPIRNNLSDQLAQVLFVDVNTMVFMNRCCIFLLDWRSRSFYALCLRNWLDCDELCTIAKKDDRTLYVTSTHNIMEINIQALKCCNEVMHMMTTPPFISSVTETAQGHYLSLLGSNVSDKVIVCNRKDLNIPQYVWNIHDSFRLTSTVRKLKHLDHLEERLSVPIMGMKLVKDPITNDVVMFTSNSVGDVFQQKIIRKQSDTTDTVNKLVDWIMKLSLKKRALEVTSIYNLNGAVHTITTHFPKEKNVNSFMNKDTAACFWKKYSNVIETDISSKVGETMNALWVDDKVTKESDAFTSQDKVMEWLHSTK</sequence>
<proteinExistence type="predicted"/>
<organism evidence="2 3">
    <name type="scientific">Pyrocoelia pectoralis</name>
    <dbReference type="NCBI Taxonomy" id="417401"/>
    <lineage>
        <taxon>Eukaryota</taxon>
        <taxon>Metazoa</taxon>
        <taxon>Ecdysozoa</taxon>
        <taxon>Arthropoda</taxon>
        <taxon>Hexapoda</taxon>
        <taxon>Insecta</taxon>
        <taxon>Pterygota</taxon>
        <taxon>Neoptera</taxon>
        <taxon>Endopterygota</taxon>
        <taxon>Coleoptera</taxon>
        <taxon>Polyphaga</taxon>
        <taxon>Elateriformia</taxon>
        <taxon>Elateroidea</taxon>
        <taxon>Lampyridae</taxon>
        <taxon>Lampyrinae</taxon>
        <taxon>Pyrocoelia</taxon>
    </lineage>
</organism>
<dbReference type="AlphaFoldDB" id="A0AAN7VRJ4"/>
<accession>A0AAN7VRJ4</accession>
<dbReference type="EMBL" id="JAVRBK010000001">
    <property type="protein sequence ID" value="KAK5649466.1"/>
    <property type="molecule type" value="Genomic_DNA"/>
</dbReference>
<evidence type="ECO:0000256" key="1">
    <source>
        <dbReference type="SAM" id="MobiDB-lite"/>
    </source>
</evidence>
<evidence type="ECO:0000313" key="3">
    <source>
        <dbReference type="Proteomes" id="UP001329430"/>
    </source>
</evidence>
<evidence type="ECO:0000313" key="2">
    <source>
        <dbReference type="EMBL" id="KAK5649466.1"/>
    </source>
</evidence>
<feature type="compositionally biased region" description="Basic and acidic residues" evidence="1">
    <location>
        <begin position="8"/>
        <end position="22"/>
    </location>
</feature>
<name>A0AAN7VRJ4_9COLE</name>
<keyword evidence="3" id="KW-1185">Reference proteome</keyword>
<comment type="caution">
    <text evidence="2">The sequence shown here is derived from an EMBL/GenBank/DDBJ whole genome shotgun (WGS) entry which is preliminary data.</text>
</comment>
<feature type="region of interest" description="Disordered" evidence="1">
    <location>
        <begin position="1"/>
        <end position="22"/>
    </location>
</feature>